<evidence type="ECO:0000313" key="1">
    <source>
        <dbReference type="EMBL" id="TCT07957.1"/>
    </source>
</evidence>
<reference evidence="1 2" key="1">
    <citation type="submission" date="2019-03" db="EMBL/GenBank/DDBJ databases">
        <title>Genomic Encyclopedia of Type Strains, Phase IV (KMG-IV): sequencing the most valuable type-strain genomes for metagenomic binning, comparative biology and taxonomic classification.</title>
        <authorList>
            <person name="Goeker M."/>
        </authorList>
    </citation>
    <scope>NUCLEOTIDE SEQUENCE [LARGE SCALE GENOMIC DNA]</scope>
    <source>
        <strain evidence="1 2">DSM 9035</strain>
    </source>
</reference>
<dbReference type="EMBL" id="SMAI01000001">
    <property type="protein sequence ID" value="TCT07957.1"/>
    <property type="molecule type" value="Genomic_DNA"/>
</dbReference>
<keyword evidence="2" id="KW-1185">Reference proteome</keyword>
<name>A0A4R3M8H6_9HYPH</name>
<dbReference type="RefSeq" id="WP_132029467.1">
    <property type="nucleotide sequence ID" value="NZ_SMAI01000001.1"/>
</dbReference>
<sequence length="172" mass="18643">MMRLISIGLWVCVVALLSSYGAAYWAAGAASSKSDSAHPGGLEYRRTPAVTVPMIIDGSVRGYVIAKLIFTADTAALHALRIEPQSFVTSAAFDEIYTNGRMDTSKLSKYNLKEMLDNIKSNVNKKFNGDVIQDVLVDSINYIDKNDIRKMSEITAPAGRGDAAEKPAKSAH</sequence>
<accession>A0A4R3M8H6</accession>
<comment type="caution">
    <text evidence="1">The sequence shown here is derived from an EMBL/GenBank/DDBJ whole genome shotgun (WGS) entry which is preliminary data.</text>
</comment>
<dbReference type="AlphaFoldDB" id="A0A4R3M8H6"/>
<evidence type="ECO:0000313" key="2">
    <source>
        <dbReference type="Proteomes" id="UP000294664"/>
    </source>
</evidence>
<protein>
    <submittedName>
        <fullName evidence="1">Uncharacterized protein</fullName>
    </submittedName>
</protein>
<dbReference type="OrthoDB" id="7847400at2"/>
<proteinExistence type="predicted"/>
<organism evidence="1 2">
    <name type="scientific">Aquabacter spiritensis</name>
    <dbReference type="NCBI Taxonomy" id="933073"/>
    <lineage>
        <taxon>Bacteria</taxon>
        <taxon>Pseudomonadati</taxon>
        <taxon>Pseudomonadota</taxon>
        <taxon>Alphaproteobacteria</taxon>
        <taxon>Hyphomicrobiales</taxon>
        <taxon>Xanthobacteraceae</taxon>
        <taxon>Aquabacter</taxon>
    </lineage>
</organism>
<gene>
    <name evidence="1" type="ORF">EDC64_101476</name>
</gene>
<dbReference type="Proteomes" id="UP000294664">
    <property type="component" value="Unassembled WGS sequence"/>
</dbReference>